<evidence type="ECO:0000256" key="2">
    <source>
        <dbReference type="ARBA" id="ARBA00022448"/>
    </source>
</evidence>
<dbReference type="InterPro" id="IPR003439">
    <property type="entry name" value="ABC_transporter-like_ATP-bd"/>
</dbReference>
<reference evidence="6 7" key="1">
    <citation type="submission" date="2014-02" db="EMBL/GenBank/DDBJ databases">
        <title>Draft genome sequence of Lysinibacillus massiliensis CCUG 49529.</title>
        <authorList>
            <person name="Zhang F."/>
            <person name="Wang G."/>
            <person name="Zhang L."/>
        </authorList>
    </citation>
    <scope>NUCLEOTIDE SEQUENCE [LARGE SCALE GENOMIC DNA]</scope>
    <source>
        <strain evidence="6 7">CCUG 49529</strain>
    </source>
</reference>
<dbReference type="GO" id="GO:0016887">
    <property type="term" value="F:ATP hydrolysis activity"/>
    <property type="evidence" value="ECO:0007669"/>
    <property type="project" value="InterPro"/>
</dbReference>
<dbReference type="OrthoDB" id="9791546at2"/>
<evidence type="ECO:0000256" key="4">
    <source>
        <dbReference type="ARBA" id="ARBA00022840"/>
    </source>
</evidence>
<dbReference type="GO" id="GO:0005524">
    <property type="term" value="F:ATP binding"/>
    <property type="evidence" value="ECO:0007669"/>
    <property type="project" value="UniProtKB-KW"/>
</dbReference>
<keyword evidence="3" id="KW-0547">Nucleotide-binding</keyword>
<keyword evidence="4" id="KW-0067">ATP-binding</keyword>
<keyword evidence="2" id="KW-0813">Transport</keyword>
<dbReference type="PROSITE" id="PS00211">
    <property type="entry name" value="ABC_TRANSPORTER_1"/>
    <property type="match status" value="1"/>
</dbReference>
<accession>A0A0A3IZC4</accession>
<dbReference type="SUPFAM" id="SSF52540">
    <property type="entry name" value="P-loop containing nucleoside triphosphate hydrolases"/>
    <property type="match status" value="1"/>
</dbReference>
<evidence type="ECO:0000256" key="3">
    <source>
        <dbReference type="ARBA" id="ARBA00022741"/>
    </source>
</evidence>
<dbReference type="InterPro" id="IPR017911">
    <property type="entry name" value="MacB-like_ATP-bd"/>
</dbReference>
<feature type="domain" description="ABC transporter" evidence="5">
    <location>
        <begin position="4"/>
        <end position="229"/>
    </location>
</feature>
<dbReference type="SMART" id="SM00382">
    <property type="entry name" value="AAA"/>
    <property type="match status" value="1"/>
</dbReference>
<dbReference type="PANTHER" id="PTHR42798">
    <property type="entry name" value="LIPOPROTEIN-RELEASING SYSTEM ATP-BINDING PROTEIN LOLD"/>
    <property type="match status" value="1"/>
</dbReference>
<gene>
    <name evidence="6" type="ORF">CD30_13335</name>
</gene>
<evidence type="ECO:0000256" key="1">
    <source>
        <dbReference type="ARBA" id="ARBA00005417"/>
    </source>
</evidence>
<dbReference type="PROSITE" id="PS50893">
    <property type="entry name" value="ABC_TRANSPORTER_2"/>
    <property type="match status" value="1"/>
</dbReference>
<keyword evidence="7" id="KW-1185">Reference proteome</keyword>
<proteinExistence type="inferred from homology"/>
<name>A0A0A3IZC4_9BACL</name>
<dbReference type="InterPro" id="IPR003593">
    <property type="entry name" value="AAA+_ATPase"/>
</dbReference>
<protein>
    <recommendedName>
        <fullName evidence="5">ABC transporter domain-containing protein</fullName>
    </recommendedName>
</protein>
<dbReference type="RefSeq" id="WP_036177659.1">
    <property type="nucleotide sequence ID" value="NZ_AVCZ01000025.1"/>
</dbReference>
<dbReference type="PANTHER" id="PTHR42798:SF7">
    <property type="entry name" value="ALPHA-D-RIBOSE 1-METHYLPHOSPHONATE 5-TRIPHOSPHATE SYNTHASE SUBUNIT PHNL"/>
    <property type="match status" value="1"/>
</dbReference>
<comment type="similarity">
    <text evidence="1">Belongs to the ABC transporter superfamily.</text>
</comment>
<dbReference type="AlphaFoldDB" id="A0A0A3IZC4"/>
<evidence type="ECO:0000313" key="6">
    <source>
        <dbReference type="EMBL" id="KGR90129.1"/>
    </source>
</evidence>
<dbReference type="Gene3D" id="3.40.50.300">
    <property type="entry name" value="P-loop containing nucleotide triphosphate hydrolases"/>
    <property type="match status" value="1"/>
</dbReference>
<evidence type="ECO:0000259" key="5">
    <source>
        <dbReference type="PROSITE" id="PS50893"/>
    </source>
</evidence>
<dbReference type="CDD" id="cd03255">
    <property type="entry name" value="ABC_MJ0796_LolCDE_FtsE"/>
    <property type="match status" value="1"/>
</dbReference>
<evidence type="ECO:0000313" key="7">
    <source>
        <dbReference type="Proteomes" id="UP000030595"/>
    </source>
</evidence>
<organism evidence="6 7">
    <name type="scientific">Ureibacillus massiliensis 4400831 = CIP 108448 = CCUG 49529</name>
    <dbReference type="NCBI Taxonomy" id="1211035"/>
    <lineage>
        <taxon>Bacteria</taxon>
        <taxon>Bacillati</taxon>
        <taxon>Bacillota</taxon>
        <taxon>Bacilli</taxon>
        <taxon>Bacillales</taxon>
        <taxon>Caryophanaceae</taxon>
        <taxon>Ureibacillus</taxon>
    </lineage>
</organism>
<dbReference type="Pfam" id="PF00005">
    <property type="entry name" value="ABC_tran"/>
    <property type="match status" value="1"/>
</dbReference>
<dbReference type="eggNOG" id="COG1136">
    <property type="taxonomic scope" value="Bacteria"/>
</dbReference>
<sequence>MSLLYLENVSKVYNKNTESETQVLHECSFKLNEGDFLVISGESGSGKTTFLNIAGLLDKDYDGEYILNGQDVKKLNSGQLSVLRNEMFGVVFQDYILIEDASVYENIIIPLYYSKKYKREERQSRIQEVAENLKIDNILNKGVSILSGGQRQRVAIARALINDPSVLLLDEPTSSLNQDLAQDIMNFIVEFAKKNNKTIVLVTHDTQNIPNAFNKKYKLLDCKMKLYPLVK</sequence>
<dbReference type="EMBL" id="JPVQ01000025">
    <property type="protein sequence ID" value="KGR90129.1"/>
    <property type="molecule type" value="Genomic_DNA"/>
</dbReference>
<dbReference type="Proteomes" id="UP000030595">
    <property type="component" value="Unassembled WGS sequence"/>
</dbReference>
<dbReference type="InterPro" id="IPR027417">
    <property type="entry name" value="P-loop_NTPase"/>
</dbReference>
<comment type="caution">
    <text evidence="6">The sequence shown here is derived from an EMBL/GenBank/DDBJ whole genome shotgun (WGS) entry which is preliminary data.</text>
</comment>
<dbReference type="InterPro" id="IPR017871">
    <property type="entry name" value="ABC_transporter-like_CS"/>
</dbReference>